<dbReference type="EMBL" id="BART01001520">
    <property type="protein sequence ID" value="GAG70338.1"/>
    <property type="molecule type" value="Genomic_DNA"/>
</dbReference>
<protein>
    <submittedName>
        <fullName evidence="1">Uncharacterized protein</fullName>
    </submittedName>
</protein>
<accession>X1ACB8</accession>
<organism evidence="1">
    <name type="scientific">marine sediment metagenome</name>
    <dbReference type="NCBI Taxonomy" id="412755"/>
    <lineage>
        <taxon>unclassified sequences</taxon>
        <taxon>metagenomes</taxon>
        <taxon>ecological metagenomes</taxon>
    </lineage>
</organism>
<sequence>MQTILSTSILHVLAINFEDRKELINLDVGALILAVGFEQSDISKLKELGYGR</sequence>
<evidence type="ECO:0000313" key="1">
    <source>
        <dbReference type="EMBL" id="GAG70338.1"/>
    </source>
</evidence>
<gene>
    <name evidence="1" type="ORF">S01H4_05294</name>
</gene>
<proteinExistence type="predicted"/>
<feature type="non-terminal residue" evidence="1">
    <location>
        <position position="52"/>
    </location>
</feature>
<reference evidence="1" key="1">
    <citation type="journal article" date="2014" name="Front. Microbiol.">
        <title>High frequency of phylogenetically diverse reductive dehalogenase-homologous genes in deep subseafloor sedimentary metagenomes.</title>
        <authorList>
            <person name="Kawai M."/>
            <person name="Futagami T."/>
            <person name="Toyoda A."/>
            <person name="Takaki Y."/>
            <person name="Nishi S."/>
            <person name="Hori S."/>
            <person name="Arai W."/>
            <person name="Tsubouchi T."/>
            <person name="Morono Y."/>
            <person name="Uchiyama I."/>
            <person name="Ito T."/>
            <person name="Fujiyama A."/>
            <person name="Inagaki F."/>
            <person name="Takami H."/>
        </authorList>
    </citation>
    <scope>NUCLEOTIDE SEQUENCE</scope>
    <source>
        <strain evidence="1">Expedition CK06-06</strain>
    </source>
</reference>
<comment type="caution">
    <text evidence="1">The sequence shown here is derived from an EMBL/GenBank/DDBJ whole genome shotgun (WGS) entry which is preliminary data.</text>
</comment>
<dbReference type="AlphaFoldDB" id="X1ACB8"/>
<name>X1ACB8_9ZZZZ</name>